<dbReference type="Gene3D" id="3.40.50.2300">
    <property type="match status" value="1"/>
</dbReference>
<feature type="domain" description="Phosphotyrosine protein phosphatase I" evidence="6">
    <location>
        <begin position="2"/>
        <end position="135"/>
    </location>
</feature>
<dbReference type="GO" id="GO:0030612">
    <property type="term" value="F:arsenate reductase (thioredoxin) activity"/>
    <property type="evidence" value="ECO:0007669"/>
    <property type="project" value="UniProtKB-EC"/>
</dbReference>
<dbReference type="InterPro" id="IPR023485">
    <property type="entry name" value="Ptyr_pPase"/>
</dbReference>
<evidence type="ECO:0000256" key="5">
    <source>
        <dbReference type="ARBA" id="ARBA00023284"/>
    </source>
</evidence>
<evidence type="ECO:0000313" key="7">
    <source>
        <dbReference type="EMBL" id="MDN6899588.1"/>
    </source>
</evidence>
<accession>A0AAJ1VLK7</accession>
<evidence type="ECO:0000313" key="10">
    <source>
        <dbReference type="Proteomes" id="UP001167919"/>
    </source>
</evidence>
<keyword evidence="1" id="KW-0963">Cytoplasm</keyword>
<keyword evidence="5" id="KW-0676">Redox-active center</keyword>
<dbReference type="SMART" id="SM00226">
    <property type="entry name" value="LMWPc"/>
    <property type="match status" value="1"/>
</dbReference>
<dbReference type="InterPro" id="IPR014064">
    <property type="entry name" value="Arsenate_reductase_ArsC"/>
</dbReference>
<dbReference type="SUPFAM" id="SSF52788">
    <property type="entry name" value="Phosphotyrosine protein phosphatases I"/>
    <property type="match status" value="1"/>
</dbReference>
<dbReference type="CDD" id="cd16345">
    <property type="entry name" value="LMWP_ArsC"/>
    <property type="match status" value="1"/>
</dbReference>
<protein>
    <submittedName>
        <fullName evidence="7">Arsenate reductase (Thioredoxin)</fullName>
        <ecNumber evidence="7">1.20.4.4</ecNumber>
    </submittedName>
</protein>
<reference evidence="8" key="3">
    <citation type="submission" date="2020-01" db="EMBL/GenBank/DDBJ databases">
        <authorList>
            <person name="Cousin F.J."/>
            <person name="Le Guellec R."/>
            <person name="Cretenet M."/>
        </authorList>
    </citation>
    <scope>NUCLEOTIDE SEQUENCE</scope>
    <source>
        <strain evidence="8">UCMA 15228</strain>
    </source>
</reference>
<dbReference type="RefSeq" id="WP_128687109.1">
    <property type="nucleotide sequence ID" value="NZ_CP029684.2"/>
</dbReference>
<dbReference type="PANTHER" id="PTHR43428:SF1">
    <property type="entry name" value="ARSENATE REDUCTASE"/>
    <property type="match status" value="1"/>
</dbReference>
<dbReference type="Pfam" id="PF01451">
    <property type="entry name" value="LMWPc"/>
    <property type="match status" value="1"/>
</dbReference>
<name>A0AAJ1VLK7_9LACO</name>
<dbReference type="Proteomes" id="UP000286907">
    <property type="component" value="Chromosome"/>
</dbReference>
<evidence type="ECO:0000256" key="3">
    <source>
        <dbReference type="ARBA" id="ARBA00023002"/>
    </source>
</evidence>
<evidence type="ECO:0000256" key="1">
    <source>
        <dbReference type="ARBA" id="ARBA00022490"/>
    </source>
</evidence>
<evidence type="ECO:0000256" key="2">
    <source>
        <dbReference type="ARBA" id="ARBA00022849"/>
    </source>
</evidence>
<evidence type="ECO:0000313" key="8">
    <source>
        <dbReference type="EMBL" id="QAS70277.1"/>
    </source>
</evidence>
<dbReference type="Proteomes" id="UP001167919">
    <property type="component" value="Unassembled WGS sequence"/>
</dbReference>
<dbReference type="GO" id="GO:0004725">
    <property type="term" value="F:protein tyrosine phosphatase activity"/>
    <property type="evidence" value="ECO:0007669"/>
    <property type="project" value="InterPro"/>
</dbReference>
<dbReference type="EMBL" id="CP029684">
    <property type="protein sequence ID" value="QAS70277.1"/>
    <property type="molecule type" value="Genomic_DNA"/>
</dbReference>
<sequence length="140" mass="15592">MANIYFLCTGNSARSQMAEAFGKKYLNQNWQVQSAGVESHGLNPLAVQVMNEAGMDISKQYSKLIDNSFLQSCRLIVTLCGDARDRCPMTPASIEKIHWDIIDPAQTLGSKAEKLAVFRQVRDDIENRMIKLSQNIGAVL</sequence>
<evidence type="ECO:0000256" key="4">
    <source>
        <dbReference type="ARBA" id="ARBA00023157"/>
    </source>
</evidence>
<dbReference type="EMBL" id="SDWY01000001">
    <property type="protein sequence ID" value="MDN6899588.1"/>
    <property type="molecule type" value="Genomic_DNA"/>
</dbReference>
<keyword evidence="3 7" id="KW-0560">Oxidoreductase</keyword>
<keyword evidence="4" id="KW-1015">Disulfide bond</keyword>
<dbReference type="InterPro" id="IPR036196">
    <property type="entry name" value="Ptyr_pPase_sf"/>
</dbReference>
<reference evidence="8 9" key="1">
    <citation type="journal article" date="2019" name="Syst. Appl. Microbiol.">
        <title>Oenococcus sicerae sp. nov., isolated from French cider.</title>
        <authorList>
            <person name="Cousin F.J."/>
            <person name="Le Guellec R."/>
            <person name="Chagnot C."/>
            <person name="Goux D."/>
            <person name="Dalmasso M."/>
            <person name="Laplace J.M."/>
            <person name="Cretenet M."/>
        </authorList>
    </citation>
    <scope>NUCLEOTIDE SEQUENCE [LARGE SCALE GENOMIC DNA]</scope>
    <source>
        <strain evidence="8 9">UCMA 15228</strain>
    </source>
</reference>
<reference evidence="7" key="2">
    <citation type="submission" date="2019-01" db="EMBL/GenBank/DDBJ databases">
        <title>Oenococcus sicerae UCMA17102.</title>
        <authorList>
            <person name="Cousin F.J."/>
            <person name="Le Guellec R."/>
            <person name="Cretenet M."/>
        </authorList>
    </citation>
    <scope>NUCLEOTIDE SEQUENCE</scope>
    <source>
        <strain evidence="7">UCMA17102</strain>
    </source>
</reference>
<evidence type="ECO:0000313" key="9">
    <source>
        <dbReference type="Proteomes" id="UP000286907"/>
    </source>
</evidence>
<dbReference type="AlphaFoldDB" id="A0AAJ1VLK7"/>
<proteinExistence type="predicted"/>
<dbReference type="NCBIfam" id="TIGR02691">
    <property type="entry name" value="arsC_pI258_fam"/>
    <property type="match status" value="1"/>
</dbReference>
<keyword evidence="2" id="KW-0059">Arsenical resistance</keyword>
<evidence type="ECO:0000259" key="6">
    <source>
        <dbReference type="SMART" id="SM00226"/>
    </source>
</evidence>
<dbReference type="GO" id="GO:0046685">
    <property type="term" value="P:response to arsenic-containing substance"/>
    <property type="evidence" value="ECO:0007669"/>
    <property type="project" value="UniProtKB-KW"/>
</dbReference>
<gene>
    <name evidence="7" type="primary">arsC</name>
    <name evidence="8" type="ORF">DLJ48_06960</name>
    <name evidence="7" type="ORF">EVC35_01010</name>
</gene>
<dbReference type="PANTHER" id="PTHR43428">
    <property type="entry name" value="ARSENATE REDUCTASE"/>
    <property type="match status" value="1"/>
</dbReference>
<organism evidence="7 10">
    <name type="scientific">Oenococcus sicerae</name>
    <dbReference type="NCBI Taxonomy" id="2203724"/>
    <lineage>
        <taxon>Bacteria</taxon>
        <taxon>Bacillati</taxon>
        <taxon>Bacillota</taxon>
        <taxon>Bacilli</taxon>
        <taxon>Lactobacillales</taxon>
        <taxon>Lactobacillaceae</taxon>
        <taxon>Oenococcus</taxon>
    </lineage>
</organism>
<dbReference type="EC" id="1.20.4.4" evidence="7"/>
<keyword evidence="9" id="KW-1185">Reference proteome</keyword>